<evidence type="ECO:0000313" key="2">
    <source>
        <dbReference type="EMBL" id="MQM27482.1"/>
    </source>
</evidence>
<feature type="transmembrane region" description="Helical" evidence="1">
    <location>
        <begin position="12"/>
        <end position="34"/>
    </location>
</feature>
<keyword evidence="1" id="KW-1133">Transmembrane helix</keyword>
<evidence type="ECO:0000313" key="3">
    <source>
        <dbReference type="Proteomes" id="UP000477750"/>
    </source>
</evidence>
<keyword evidence="1" id="KW-0472">Membrane</keyword>
<protein>
    <submittedName>
        <fullName evidence="2">Uncharacterized protein</fullName>
    </submittedName>
</protein>
<dbReference type="EMBL" id="WIAO01000024">
    <property type="protein sequence ID" value="MQM27482.1"/>
    <property type="molecule type" value="Genomic_DNA"/>
</dbReference>
<dbReference type="AlphaFoldDB" id="A0A6L5GCR7"/>
<dbReference type="Proteomes" id="UP000477750">
    <property type="component" value="Unassembled WGS sequence"/>
</dbReference>
<reference evidence="2 3" key="1">
    <citation type="submission" date="2019-10" db="EMBL/GenBank/DDBJ databases">
        <title>Glycomyces albidus sp. nov., a novel actinomycete isolated from rhizosphere soil of wheat (Triticum aestivum L.).</title>
        <authorList>
            <person name="Qian L."/>
        </authorList>
    </citation>
    <scope>NUCLEOTIDE SEQUENCE [LARGE SCALE GENOMIC DNA]</scope>
    <source>
        <strain evidence="2 3">NEAU-7082</strain>
    </source>
</reference>
<keyword evidence="1" id="KW-0812">Transmembrane</keyword>
<name>A0A6L5GCR7_9ACTN</name>
<keyword evidence="3" id="KW-1185">Reference proteome</keyword>
<gene>
    <name evidence="2" type="ORF">GFD30_18180</name>
</gene>
<organism evidence="2 3">
    <name type="scientific">Glycomyces albidus</name>
    <dbReference type="NCBI Taxonomy" id="2656774"/>
    <lineage>
        <taxon>Bacteria</taxon>
        <taxon>Bacillati</taxon>
        <taxon>Actinomycetota</taxon>
        <taxon>Actinomycetes</taxon>
        <taxon>Glycomycetales</taxon>
        <taxon>Glycomycetaceae</taxon>
        <taxon>Glycomyces</taxon>
    </lineage>
</organism>
<feature type="transmembrane region" description="Helical" evidence="1">
    <location>
        <begin position="119"/>
        <end position="137"/>
    </location>
</feature>
<proteinExistence type="predicted"/>
<accession>A0A6L5GCR7</accession>
<sequence>MSALEAGAVEFAVVIGGIVLWLAGVVAVFFRGFAIPGVKLDELKFEVAERRGLFSQLPPDDLPRTQAELRERVVRNEVGALASSMGEERRFIVWNAWRSDPEFKGEVRRRLREYYPPRHTYVALLLGGVWAAVFLIVEPLRDALVPDQVAALTAVWVLVAPLWIAFGALLALEGVAAAGRRARRKTM</sequence>
<dbReference type="RefSeq" id="WP_153026616.1">
    <property type="nucleotide sequence ID" value="NZ_WIAO01000024.1"/>
</dbReference>
<comment type="caution">
    <text evidence="2">The sequence shown here is derived from an EMBL/GenBank/DDBJ whole genome shotgun (WGS) entry which is preliminary data.</text>
</comment>
<evidence type="ECO:0000256" key="1">
    <source>
        <dbReference type="SAM" id="Phobius"/>
    </source>
</evidence>
<feature type="transmembrane region" description="Helical" evidence="1">
    <location>
        <begin position="149"/>
        <end position="178"/>
    </location>
</feature>